<dbReference type="PRINTS" id="PR00727">
    <property type="entry name" value="LEADERPTASE"/>
</dbReference>
<evidence type="ECO:0000256" key="6">
    <source>
        <dbReference type="RuleBase" id="RU362042"/>
    </source>
</evidence>
<reference evidence="8 9" key="1">
    <citation type="submission" date="2018-10" db="EMBL/GenBank/DDBJ databases">
        <title>Kocuria tytouropygialis sp. nov., isolated from the uropygial gland of an American barn owl (Tyto furcata).</title>
        <authorList>
            <person name="Braun M.S."/>
            <person name="Wang E."/>
            <person name="Zimmermann S."/>
            <person name="Wagner H."/>
            <person name="Wink M."/>
        </authorList>
    </citation>
    <scope>NUCLEOTIDE SEQUENCE [LARGE SCALE GENOMIC DNA]</scope>
    <source>
        <strain evidence="8 9">442</strain>
    </source>
</reference>
<evidence type="ECO:0000256" key="2">
    <source>
        <dbReference type="ARBA" id="ARBA00009370"/>
    </source>
</evidence>
<dbReference type="PANTHER" id="PTHR43390:SF1">
    <property type="entry name" value="CHLOROPLAST PROCESSING PEPTIDASE"/>
    <property type="match status" value="1"/>
</dbReference>
<dbReference type="GO" id="GO:0004252">
    <property type="term" value="F:serine-type endopeptidase activity"/>
    <property type="evidence" value="ECO:0007669"/>
    <property type="project" value="InterPro"/>
</dbReference>
<name>A0A495AAW3_9MICC</name>
<keyword evidence="6" id="KW-0472">Membrane</keyword>
<evidence type="ECO:0000259" key="7">
    <source>
        <dbReference type="Pfam" id="PF10502"/>
    </source>
</evidence>
<feature type="active site" evidence="5">
    <location>
        <position position="129"/>
    </location>
</feature>
<evidence type="ECO:0000256" key="4">
    <source>
        <dbReference type="ARBA" id="ARBA00022801"/>
    </source>
</evidence>
<evidence type="ECO:0000256" key="1">
    <source>
        <dbReference type="ARBA" id="ARBA00004401"/>
    </source>
</evidence>
<dbReference type="GO" id="GO:0005886">
    <property type="term" value="C:plasma membrane"/>
    <property type="evidence" value="ECO:0007669"/>
    <property type="project" value="UniProtKB-SubCell"/>
</dbReference>
<comment type="subcellular location">
    <subcellularLocation>
        <location evidence="1">Cell membrane</location>
        <topology evidence="1">Single-pass type II membrane protein</topology>
    </subcellularLocation>
    <subcellularLocation>
        <location evidence="6">Membrane</location>
        <topology evidence="6">Single-pass type II membrane protein</topology>
    </subcellularLocation>
</comment>
<keyword evidence="6" id="KW-1133">Transmembrane helix</keyword>
<dbReference type="InterPro" id="IPR036286">
    <property type="entry name" value="LexA/Signal_pep-like_sf"/>
</dbReference>
<dbReference type="InterPro" id="IPR000223">
    <property type="entry name" value="Pept_S26A_signal_pept_1"/>
</dbReference>
<gene>
    <name evidence="8" type="primary">lepB</name>
    <name evidence="8" type="ORF">C1C97_002730</name>
</gene>
<dbReference type="InterPro" id="IPR019533">
    <property type="entry name" value="Peptidase_S26"/>
</dbReference>
<feature type="active site" evidence="5">
    <location>
        <position position="61"/>
    </location>
</feature>
<dbReference type="AlphaFoldDB" id="A0A495AAW3"/>
<dbReference type="NCBIfam" id="TIGR02227">
    <property type="entry name" value="sigpep_I_bact"/>
    <property type="match status" value="1"/>
</dbReference>
<feature type="transmembrane region" description="Helical" evidence="6">
    <location>
        <begin position="28"/>
        <end position="47"/>
    </location>
</feature>
<comment type="similarity">
    <text evidence="2 6">Belongs to the peptidase S26 family.</text>
</comment>
<organism evidence="8 9">
    <name type="scientific">Kocuria tytonis</name>
    <dbReference type="NCBI Taxonomy" id="2054280"/>
    <lineage>
        <taxon>Bacteria</taxon>
        <taxon>Bacillati</taxon>
        <taxon>Actinomycetota</taxon>
        <taxon>Actinomycetes</taxon>
        <taxon>Micrococcales</taxon>
        <taxon>Micrococcaceae</taxon>
        <taxon>Kocuria</taxon>
    </lineage>
</organism>
<accession>A0A495AAW3</accession>
<dbReference type="Gene3D" id="2.10.109.10">
    <property type="entry name" value="Umud Fragment, subunit A"/>
    <property type="match status" value="1"/>
</dbReference>
<dbReference type="CDD" id="cd06530">
    <property type="entry name" value="S26_SPase_I"/>
    <property type="match status" value="1"/>
</dbReference>
<evidence type="ECO:0000256" key="3">
    <source>
        <dbReference type="ARBA" id="ARBA00022670"/>
    </source>
</evidence>
<evidence type="ECO:0000313" key="8">
    <source>
        <dbReference type="EMBL" id="RKQ36580.1"/>
    </source>
</evidence>
<dbReference type="EC" id="3.4.21.89" evidence="6"/>
<dbReference type="PANTHER" id="PTHR43390">
    <property type="entry name" value="SIGNAL PEPTIDASE I"/>
    <property type="match status" value="1"/>
</dbReference>
<dbReference type="EMBL" id="PNJG02000001">
    <property type="protein sequence ID" value="RKQ36580.1"/>
    <property type="molecule type" value="Genomic_DNA"/>
</dbReference>
<keyword evidence="6" id="KW-0812">Transmembrane</keyword>
<dbReference type="Pfam" id="PF10502">
    <property type="entry name" value="Peptidase_S26"/>
    <property type="match status" value="1"/>
</dbReference>
<dbReference type="GO" id="GO:0006465">
    <property type="term" value="P:signal peptide processing"/>
    <property type="evidence" value="ECO:0007669"/>
    <property type="project" value="InterPro"/>
</dbReference>
<dbReference type="SUPFAM" id="SSF51306">
    <property type="entry name" value="LexA/Signal peptidase"/>
    <property type="match status" value="1"/>
</dbReference>
<keyword evidence="3 6" id="KW-0645">Protease</keyword>
<proteinExistence type="inferred from homology"/>
<keyword evidence="9" id="KW-1185">Reference proteome</keyword>
<dbReference type="OrthoDB" id="9815782at2"/>
<comment type="caution">
    <text evidence="8">The sequence shown here is derived from an EMBL/GenBank/DDBJ whole genome shotgun (WGS) entry which is preliminary data.</text>
</comment>
<dbReference type="PROSITE" id="PS00501">
    <property type="entry name" value="SPASE_I_1"/>
    <property type="match status" value="1"/>
</dbReference>
<feature type="domain" description="Peptidase S26" evidence="7">
    <location>
        <begin position="33"/>
        <end position="219"/>
    </location>
</feature>
<comment type="catalytic activity">
    <reaction evidence="6">
        <text>Cleavage of hydrophobic, N-terminal signal or leader sequences from secreted and periplasmic proteins.</text>
        <dbReference type="EC" id="3.4.21.89"/>
    </reaction>
</comment>
<keyword evidence="4 6" id="KW-0378">Hydrolase</keyword>
<evidence type="ECO:0000256" key="5">
    <source>
        <dbReference type="PIRSR" id="PIRSR600223-1"/>
    </source>
</evidence>
<dbReference type="GO" id="GO:0009003">
    <property type="term" value="F:signal peptidase activity"/>
    <property type="evidence" value="ECO:0007669"/>
    <property type="project" value="UniProtKB-EC"/>
</dbReference>
<protein>
    <recommendedName>
        <fullName evidence="6">Signal peptidase I</fullName>
        <ecNumber evidence="6">3.4.21.89</ecNumber>
    </recommendedName>
</protein>
<dbReference type="InterPro" id="IPR019756">
    <property type="entry name" value="Pept_S26A_signal_pept_1_Ser-AS"/>
</dbReference>
<sequence length="229" mass="24632">MPQHTEHAEGPAAAGSSAVSRPVSTRRWWLRLVLAALLTALVLAALVRGFVLDVYWVGSGSMEPTLEGGDRVLVNKLVAGEDVHRGDLVVFDGRGSLDPLHSADPWYQRAAHTAGRWLGLSGSDTAYVKRVMGVAGDTVACCTARGQLTVNGQPQQEDYVYPGDAPSDIPFTVHVPQGRVWLMGDHRSRSVDSRSLLGAPGGGLIRTERIAGTAERVVWPLDRARALHE</sequence>
<evidence type="ECO:0000313" key="9">
    <source>
        <dbReference type="Proteomes" id="UP000249516"/>
    </source>
</evidence>
<dbReference type="Proteomes" id="UP000249516">
    <property type="component" value="Unassembled WGS sequence"/>
</dbReference>